<dbReference type="PROSITE" id="PS00352">
    <property type="entry name" value="CSD_1"/>
    <property type="match status" value="1"/>
</dbReference>
<gene>
    <name evidence="2" type="ORF">S01H1_16103</name>
</gene>
<dbReference type="PRINTS" id="PR00050">
    <property type="entry name" value="COLDSHOCK"/>
</dbReference>
<comment type="caution">
    <text evidence="2">The sequence shown here is derived from an EMBL/GenBank/DDBJ whole genome shotgun (WGS) entry which is preliminary data.</text>
</comment>
<feature type="domain" description="CSD" evidence="1">
    <location>
        <begin position="17"/>
        <end position="81"/>
    </location>
</feature>
<reference evidence="2" key="1">
    <citation type="journal article" date="2014" name="Front. Microbiol.">
        <title>High frequency of phylogenetically diverse reductive dehalogenase-homologous genes in deep subseafloor sedimentary metagenomes.</title>
        <authorList>
            <person name="Kawai M."/>
            <person name="Futagami T."/>
            <person name="Toyoda A."/>
            <person name="Takaki Y."/>
            <person name="Nishi S."/>
            <person name="Hori S."/>
            <person name="Arai W."/>
            <person name="Tsubouchi T."/>
            <person name="Morono Y."/>
            <person name="Uchiyama I."/>
            <person name="Ito T."/>
            <person name="Fujiyama A."/>
            <person name="Inagaki F."/>
            <person name="Takami H."/>
        </authorList>
    </citation>
    <scope>NUCLEOTIDE SEQUENCE</scope>
    <source>
        <strain evidence="2">Expedition CK06-06</strain>
    </source>
</reference>
<dbReference type="InterPro" id="IPR019844">
    <property type="entry name" value="CSD_CS"/>
</dbReference>
<dbReference type="EMBL" id="BARS01008449">
    <property type="protein sequence ID" value="GAF78954.1"/>
    <property type="molecule type" value="Genomic_DNA"/>
</dbReference>
<dbReference type="InterPro" id="IPR002059">
    <property type="entry name" value="CSP_DNA-bd"/>
</dbReference>
<dbReference type="AlphaFoldDB" id="X0SD85"/>
<dbReference type="InterPro" id="IPR012340">
    <property type="entry name" value="NA-bd_OB-fold"/>
</dbReference>
<evidence type="ECO:0000313" key="2">
    <source>
        <dbReference type="EMBL" id="GAF78954.1"/>
    </source>
</evidence>
<dbReference type="Pfam" id="PF00313">
    <property type="entry name" value="CSD"/>
    <property type="match status" value="1"/>
</dbReference>
<dbReference type="PANTHER" id="PTHR46565:SF27">
    <property type="entry name" value="COLD SHOCK DOMAIN-CONTAINING PROTEIN 3-LIKE"/>
    <property type="match status" value="1"/>
</dbReference>
<dbReference type="SUPFAM" id="SSF50249">
    <property type="entry name" value="Nucleic acid-binding proteins"/>
    <property type="match status" value="1"/>
</dbReference>
<dbReference type="GO" id="GO:0003676">
    <property type="term" value="F:nucleic acid binding"/>
    <property type="evidence" value="ECO:0007669"/>
    <property type="project" value="InterPro"/>
</dbReference>
<evidence type="ECO:0000259" key="1">
    <source>
        <dbReference type="PROSITE" id="PS51857"/>
    </source>
</evidence>
<dbReference type="PROSITE" id="PS51857">
    <property type="entry name" value="CSD_2"/>
    <property type="match status" value="1"/>
</dbReference>
<feature type="non-terminal residue" evidence="2">
    <location>
        <position position="1"/>
    </location>
</feature>
<proteinExistence type="predicted"/>
<sequence>NEEFRSKKESTAADVERERGVVVKFSDIRGYGFIENEQGKDLFVHYSNIRAAGYRTLHEGQKVEYTVIEGEKGLVAQDVVII</sequence>
<organism evidence="2">
    <name type="scientific">marine sediment metagenome</name>
    <dbReference type="NCBI Taxonomy" id="412755"/>
    <lineage>
        <taxon>unclassified sequences</taxon>
        <taxon>metagenomes</taxon>
        <taxon>ecological metagenomes</taxon>
    </lineage>
</organism>
<accession>X0SD85</accession>
<dbReference type="PANTHER" id="PTHR46565">
    <property type="entry name" value="COLD SHOCK DOMAIN PROTEIN 2"/>
    <property type="match status" value="1"/>
</dbReference>
<name>X0SD85_9ZZZZ</name>
<dbReference type="InterPro" id="IPR011129">
    <property type="entry name" value="CSD"/>
</dbReference>
<protein>
    <recommendedName>
        <fullName evidence="1">CSD domain-containing protein</fullName>
    </recommendedName>
</protein>
<dbReference type="Gene3D" id="2.40.50.140">
    <property type="entry name" value="Nucleic acid-binding proteins"/>
    <property type="match status" value="1"/>
</dbReference>
<dbReference type="SMART" id="SM00357">
    <property type="entry name" value="CSP"/>
    <property type="match status" value="1"/>
</dbReference>